<reference evidence="1 2" key="1">
    <citation type="submission" date="2016-07" db="EMBL/GenBank/DDBJ databases">
        <authorList>
            <person name="Jeong J.-J."/>
            <person name="Kim D.W."/>
            <person name="Sang M.K."/>
            <person name="Choi I.-G."/>
            <person name="Kim K.D."/>
        </authorList>
    </citation>
    <scope>NUCLEOTIDE SEQUENCE [LARGE SCALE GENOMIC DNA]</scope>
    <source>
        <strain evidence="1 2">UTM-3</strain>
    </source>
</reference>
<gene>
    <name evidence="1" type="ORF">BBI01_01905</name>
</gene>
<dbReference type="OrthoDB" id="1451999at2"/>
<accession>A0A1B9A073</accession>
<protein>
    <recommendedName>
        <fullName evidence="3">Leucine-rich repeat domain-containing protein</fullName>
    </recommendedName>
</protein>
<organism evidence="1 2">
    <name type="scientific">Chryseobacterium artocarpi</name>
    <dbReference type="NCBI Taxonomy" id="1414727"/>
    <lineage>
        <taxon>Bacteria</taxon>
        <taxon>Pseudomonadati</taxon>
        <taxon>Bacteroidota</taxon>
        <taxon>Flavobacteriia</taxon>
        <taxon>Flavobacteriales</taxon>
        <taxon>Weeksellaceae</taxon>
        <taxon>Chryseobacterium group</taxon>
        <taxon>Chryseobacterium</taxon>
    </lineage>
</organism>
<sequence length="282" mass="32696">MYIGTTIQGRADQFIILEKNDSVEDLSSLMEEKNIYNLIVSGKDIGSEFLTSDSFSELFSKIEILHLKNVEINKSEELLQFKNVKRLEIKNSKFKGKEDVDWLQLENLEELFTIFSKRFQNLFSHPTLKTLFIEKFEEEGFEFPVNYQLETLSIEKSKECIWSSLPNFKNLKALYLVGIPSIFDISWIAEFSQLEDVDFTSCKNMENVIESLSEVKSLKTIFLGYLGDFNSLFPLKNLNHLQELTIESGGKLTDKKNVDFLNKMPHLEFSIEMKNCVMGNED</sequence>
<proteinExistence type="predicted"/>
<evidence type="ECO:0000313" key="2">
    <source>
        <dbReference type="Proteomes" id="UP000092651"/>
    </source>
</evidence>
<dbReference type="RefSeq" id="WP_065392993.1">
    <property type="nucleotide sequence ID" value="NZ_MAYH01000001.1"/>
</dbReference>
<dbReference type="EMBL" id="MAYH01000001">
    <property type="protein sequence ID" value="OCA77239.1"/>
    <property type="molecule type" value="Genomic_DNA"/>
</dbReference>
<dbReference type="InterPro" id="IPR032675">
    <property type="entry name" value="LRR_dom_sf"/>
</dbReference>
<evidence type="ECO:0008006" key="3">
    <source>
        <dbReference type="Google" id="ProtNLM"/>
    </source>
</evidence>
<dbReference type="AlphaFoldDB" id="A0A1B9A073"/>
<dbReference type="SUPFAM" id="SSF52058">
    <property type="entry name" value="L domain-like"/>
    <property type="match status" value="1"/>
</dbReference>
<keyword evidence="2" id="KW-1185">Reference proteome</keyword>
<comment type="caution">
    <text evidence="1">The sequence shown here is derived from an EMBL/GenBank/DDBJ whole genome shotgun (WGS) entry which is preliminary data.</text>
</comment>
<evidence type="ECO:0000313" key="1">
    <source>
        <dbReference type="EMBL" id="OCA77239.1"/>
    </source>
</evidence>
<dbReference type="Gene3D" id="3.80.10.10">
    <property type="entry name" value="Ribonuclease Inhibitor"/>
    <property type="match status" value="1"/>
</dbReference>
<dbReference type="Proteomes" id="UP000092651">
    <property type="component" value="Unassembled WGS sequence"/>
</dbReference>
<name>A0A1B9A073_9FLAO</name>